<sequence length="419" mass="47006">MPPNRSHTPGQGENDSESTPPPEQDHPAIDIVEVKLARRSGRGIRRLVTLCGTPTQLVAEYDRRLLESEPDGDGGNDGNSGDDDGDVDGDEHLTAENKEEIKRRRNREYQSYLELIKLIPSLKERIADPREELRIIYYAQLVDGANNARSDDLSRVKSGVASLLNNRTNGAPNPPLDLDTRDGRGLQNDVTGRLLCPVIYDWDDPITRAKLRDGLDEHDAFDDYWIRCLYEGEKGDPEDVERGFLRGNLLIKTFQMIFTSPSSARGNLDAEETSEAQGRRRKAPSKRPSVAAQLRMNGQVTAHAIAYAAVQCLLPKLHFSLNDATHWMSDYNSFNYEEFYEFIIDFFEEDQTPEGKAAADELFNWWNQYVSGFSPTCVSTVCGHSRRLVQISEAVVTRTPATTAQSTPPKFLATDTNVE</sequence>
<reference evidence="2" key="1">
    <citation type="journal article" date="2020" name="Nat. Commun.">
        <title>Large-scale genome sequencing of mycorrhizal fungi provides insights into the early evolution of symbiotic traits.</title>
        <authorList>
            <person name="Miyauchi S."/>
            <person name="Kiss E."/>
            <person name="Kuo A."/>
            <person name="Drula E."/>
            <person name="Kohler A."/>
            <person name="Sanchez-Garcia M."/>
            <person name="Morin E."/>
            <person name="Andreopoulos B."/>
            <person name="Barry K.W."/>
            <person name="Bonito G."/>
            <person name="Buee M."/>
            <person name="Carver A."/>
            <person name="Chen C."/>
            <person name="Cichocki N."/>
            <person name="Clum A."/>
            <person name="Culley D."/>
            <person name="Crous P.W."/>
            <person name="Fauchery L."/>
            <person name="Girlanda M."/>
            <person name="Hayes R.D."/>
            <person name="Keri Z."/>
            <person name="LaButti K."/>
            <person name="Lipzen A."/>
            <person name="Lombard V."/>
            <person name="Magnuson J."/>
            <person name="Maillard F."/>
            <person name="Murat C."/>
            <person name="Nolan M."/>
            <person name="Ohm R.A."/>
            <person name="Pangilinan J."/>
            <person name="Pereira M.F."/>
            <person name="Perotto S."/>
            <person name="Peter M."/>
            <person name="Pfister S."/>
            <person name="Riley R."/>
            <person name="Sitrit Y."/>
            <person name="Stielow J.B."/>
            <person name="Szollosi G."/>
            <person name="Zifcakova L."/>
            <person name="Stursova M."/>
            <person name="Spatafora J.W."/>
            <person name="Tedersoo L."/>
            <person name="Vaario L.M."/>
            <person name="Yamada A."/>
            <person name="Yan M."/>
            <person name="Wang P."/>
            <person name="Xu J."/>
            <person name="Bruns T."/>
            <person name="Baldrian P."/>
            <person name="Vilgalys R."/>
            <person name="Dunand C."/>
            <person name="Henrissat B."/>
            <person name="Grigoriev I.V."/>
            <person name="Hibbett D."/>
            <person name="Nagy L.G."/>
            <person name="Martin F.M."/>
        </authorList>
    </citation>
    <scope>NUCLEOTIDE SEQUENCE</scope>
    <source>
        <strain evidence="2">UH-Tt-Lm1</strain>
    </source>
</reference>
<feature type="compositionally biased region" description="Basic and acidic residues" evidence="1">
    <location>
        <begin position="90"/>
        <end position="102"/>
    </location>
</feature>
<gene>
    <name evidence="2" type="ORF">BJ322DRAFT_1213254</name>
</gene>
<dbReference type="OrthoDB" id="2662502at2759"/>
<organism evidence="2 3">
    <name type="scientific">Thelephora terrestris</name>
    <dbReference type="NCBI Taxonomy" id="56493"/>
    <lineage>
        <taxon>Eukaryota</taxon>
        <taxon>Fungi</taxon>
        <taxon>Dikarya</taxon>
        <taxon>Basidiomycota</taxon>
        <taxon>Agaricomycotina</taxon>
        <taxon>Agaricomycetes</taxon>
        <taxon>Thelephorales</taxon>
        <taxon>Thelephoraceae</taxon>
        <taxon>Thelephora</taxon>
    </lineage>
</organism>
<feature type="region of interest" description="Disordered" evidence="1">
    <location>
        <begin position="264"/>
        <end position="288"/>
    </location>
</feature>
<feature type="region of interest" description="Disordered" evidence="1">
    <location>
        <begin position="399"/>
        <end position="419"/>
    </location>
</feature>
<dbReference type="Pfam" id="PF20414">
    <property type="entry name" value="DUF6698"/>
    <property type="match status" value="1"/>
</dbReference>
<protein>
    <submittedName>
        <fullName evidence="2">Uncharacterized protein</fullName>
    </submittedName>
</protein>
<dbReference type="Proteomes" id="UP000736335">
    <property type="component" value="Unassembled WGS sequence"/>
</dbReference>
<accession>A0A9P6H7N2</accession>
<comment type="caution">
    <text evidence="2">The sequence shown here is derived from an EMBL/GenBank/DDBJ whole genome shotgun (WGS) entry which is preliminary data.</text>
</comment>
<feature type="region of interest" description="Disordered" evidence="1">
    <location>
        <begin position="164"/>
        <end position="183"/>
    </location>
</feature>
<feature type="compositionally biased region" description="Polar residues" evidence="1">
    <location>
        <begin position="1"/>
        <end position="13"/>
    </location>
</feature>
<keyword evidence="3" id="KW-1185">Reference proteome</keyword>
<name>A0A9P6H7N2_9AGAM</name>
<evidence type="ECO:0000256" key="1">
    <source>
        <dbReference type="SAM" id="MobiDB-lite"/>
    </source>
</evidence>
<evidence type="ECO:0000313" key="3">
    <source>
        <dbReference type="Proteomes" id="UP000736335"/>
    </source>
</evidence>
<feature type="region of interest" description="Disordered" evidence="1">
    <location>
        <begin position="1"/>
        <end position="29"/>
    </location>
</feature>
<dbReference type="InterPro" id="IPR046521">
    <property type="entry name" value="DUF6698"/>
</dbReference>
<reference evidence="2" key="2">
    <citation type="submission" date="2020-11" db="EMBL/GenBank/DDBJ databases">
        <authorList>
            <consortium name="DOE Joint Genome Institute"/>
            <person name="Kuo A."/>
            <person name="Miyauchi S."/>
            <person name="Kiss E."/>
            <person name="Drula E."/>
            <person name="Kohler A."/>
            <person name="Sanchez-Garcia M."/>
            <person name="Andreopoulos B."/>
            <person name="Barry K.W."/>
            <person name="Bonito G."/>
            <person name="Buee M."/>
            <person name="Carver A."/>
            <person name="Chen C."/>
            <person name="Cichocki N."/>
            <person name="Clum A."/>
            <person name="Culley D."/>
            <person name="Crous P.W."/>
            <person name="Fauchery L."/>
            <person name="Girlanda M."/>
            <person name="Hayes R."/>
            <person name="Keri Z."/>
            <person name="Labutti K."/>
            <person name="Lipzen A."/>
            <person name="Lombard V."/>
            <person name="Magnuson J."/>
            <person name="Maillard F."/>
            <person name="Morin E."/>
            <person name="Murat C."/>
            <person name="Nolan M."/>
            <person name="Ohm R."/>
            <person name="Pangilinan J."/>
            <person name="Pereira M."/>
            <person name="Perotto S."/>
            <person name="Peter M."/>
            <person name="Riley R."/>
            <person name="Sitrit Y."/>
            <person name="Stielow B."/>
            <person name="Szollosi G."/>
            <person name="Zifcakova L."/>
            <person name="Stursova M."/>
            <person name="Spatafora J.W."/>
            <person name="Tedersoo L."/>
            <person name="Vaario L.-M."/>
            <person name="Yamada A."/>
            <person name="Yan M."/>
            <person name="Wang P."/>
            <person name="Xu J."/>
            <person name="Bruns T."/>
            <person name="Baldrian P."/>
            <person name="Vilgalys R."/>
            <person name="Henrissat B."/>
            <person name="Grigoriev I.V."/>
            <person name="Hibbett D."/>
            <person name="Nagy L.G."/>
            <person name="Martin F.M."/>
        </authorList>
    </citation>
    <scope>NUCLEOTIDE SEQUENCE</scope>
    <source>
        <strain evidence="2">UH-Tt-Lm1</strain>
    </source>
</reference>
<dbReference type="AlphaFoldDB" id="A0A9P6H7N2"/>
<evidence type="ECO:0000313" key="2">
    <source>
        <dbReference type="EMBL" id="KAF9781217.1"/>
    </source>
</evidence>
<feature type="region of interest" description="Disordered" evidence="1">
    <location>
        <begin position="67"/>
        <end position="102"/>
    </location>
</feature>
<feature type="compositionally biased region" description="Acidic residues" evidence="1">
    <location>
        <begin position="68"/>
        <end position="89"/>
    </location>
</feature>
<proteinExistence type="predicted"/>
<dbReference type="EMBL" id="WIUZ02000014">
    <property type="protein sequence ID" value="KAF9781217.1"/>
    <property type="molecule type" value="Genomic_DNA"/>
</dbReference>